<dbReference type="AlphaFoldDB" id="A0A0M2R291"/>
<keyword evidence="1" id="KW-0411">Iron-sulfur</keyword>
<dbReference type="OrthoDB" id="8523349at2"/>
<evidence type="ECO:0000256" key="1">
    <source>
        <dbReference type="HAMAP-Rule" id="MF_02233"/>
    </source>
</evidence>
<comment type="cofactor">
    <cofactor evidence="1">
        <name>[4Fe-4S] cluster</name>
        <dbReference type="ChEBI" id="CHEBI:49883"/>
    </cofactor>
</comment>
<dbReference type="NCBIfam" id="NF011991">
    <property type="entry name" value="PRK15447.1"/>
    <property type="match status" value="1"/>
</dbReference>
<keyword evidence="2" id="KW-0645">Protease</keyword>
<dbReference type="InterPro" id="IPR001539">
    <property type="entry name" value="Peptidase_U32"/>
</dbReference>
<gene>
    <name evidence="1" type="primary">ubiV</name>
    <name evidence="2" type="ORF">WH95_15360</name>
</gene>
<organism evidence="2 3">
    <name type="scientific">Kiloniella litopenaei</name>
    <dbReference type="NCBI Taxonomy" id="1549748"/>
    <lineage>
        <taxon>Bacteria</taxon>
        <taxon>Pseudomonadati</taxon>
        <taxon>Pseudomonadota</taxon>
        <taxon>Alphaproteobacteria</taxon>
        <taxon>Rhodospirillales</taxon>
        <taxon>Kiloniellaceae</taxon>
        <taxon>Kiloniella</taxon>
    </lineage>
</organism>
<feature type="binding site" evidence="1">
    <location>
        <position position="44"/>
    </location>
    <ligand>
        <name>[4Fe-4S] cluster</name>
        <dbReference type="ChEBI" id="CHEBI:49883"/>
    </ligand>
</feature>
<dbReference type="Pfam" id="PF01136">
    <property type="entry name" value="Peptidase_U32"/>
    <property type="match status" value="1"/>
</dbReference>
<comment type="similarity">
    <text evidence="1">Belongs to the peptidase U32 family. UbiV subfamily.</text>
</comment>
<comment type="function">
    <text evidence="1">Required for O(2)-independent ubiquinone (coenzyme Q) biosynthesis. Together with UbiU, is essential for the C6-hydroxylation reaction in the oxygen-independent ubiquinone biosynthesis pathway.</text>
</comment>
<evidence type="ECO:0000313" key="2">
    <source>
        <dbReference type="EMBL" id="KKJ76012.1"/>
    </source>
</evidence>
<comment type="caution">
    <text evidence="2">The sequence shown here is derived from an EMBL/GenBank/DDBJ whole genome shotgun (WGS) entry which is preliminary data.</text>
</comment>
<protein>
    <recommendedName>
        <fullName evidence="1">Ubiquinone biosynthesis protein UbiV</fullName>
    </recommendedName>
</protein>
<accession>A0A0M2R291</accession>
<dbReference type="STRING" id="1549748.WH95_15360"/>
<sequence length="299" mass="33601">MNSSAKLTLGPVLYNWPAEQRRDFYFQIADEAPVDVVYIGEVTCSKRAPFLTPFIPEICDRLEQAGKEVVISTLSLVMSKRERKEQHELVQDSPWLLEANDLSAIGLLKGRGHIVGPFVNVYNEDTLNYFYHDGAQRVVLPCELSGKAIARLLASNQNREIEIQAFGRVPLALSARCYHARSHGLSKDGCLYVCEQDPNGMNVETLDGEPFLAVNGTQTMSYTITNLVDELNNLKQLGATHFRLWPQNLDMVKVSKVFRERLDGQLEDAAAQEMLSEFVDFAPFSNGFYHGVEGNRLVE</sequence>
<dbReference type="GO" id="GO:0051539">
    <property type="term" value="F:4 iron, 4 sulfur cluster binding"/>
    <property type="evidence" value="ECO:0007669"/>
    <property type="project" value="UniProtKB-UniRule"/>
</dbReference>
<dbReference type="GO" id="GO:0046872">
    <property type="term" value="F:metal ion binding"/>
    <property type="evidence" value="ECO:0007669"/>
    <property type="project" value="UniProtKB-KW"/>
</dbReference>
<dbReference type="PANTHER" id="PTHR30217:SF11">
    <property type="entry name" value="UBIQUINONE BIOSYNTHESIS PROTEIN UBIV"/>
    <property type="match status" value="1"/>
</dbReference>
<dbReference type="InterPro" id="IPR043693">
    <property type="entry name" value="UbiV"/>
</dbReference>
<dbReference type="GO" id="GO:0006508">
    <property type="term" value="P:proteolysis"/>
    <property type="evidence" value="ECO:0007669"/>
    <property type="project" value="UniProtKB-KW"/>
</dbReference>
<keyword evidence="1" id="KW-0408">Iron</keyword>
<dbReference type="PANTHER" id="PTHR30217">
    <property type="entry name" value="PEPTIDASE U32 FAMILY"/>
    <property type="match status" value="1"/>
</dbReference>
<keyword evidence="1" id="KW-0479">Metal-binding</keyword>
<reference evidence="2 3" key="1">
    <citation type="submission" date="2015-03" db="EMBL/GenBank/DDBJ databases">
        <title>Genome sequence of Kiloniella sp. P1-1, isolated from the gut microflora of Pacific white shrimp, Penaeus vannamei.</title>
        <authorList>
            <person name="Shao Z."/>
            <person name="Wang L."/>
            <person name="Li X."/>
        </authorList>
    </citation>
    <scope>NUCLEOTIDE SEQUENCE [LARGE SCALE GENOMIC DNA]</scope>
    <source>
        <strain evidence="2 3">P1-1</strain>
    </source>
</reference>
<feature type="binding site" evidence="1">
    <location>
        <position position="194"/>
    </location>
    <ligand>
        <name>[4Fe-4S] cluster</name>
        <dbReference type="ChEBI" id="CHEBI:49883"/>
    </ligand>
</feature>
<keyword evidence="3" id="KW-1185">Reference proteome</keyword>
<feature type="binding site" evidence="1">
    <location>
        <position position="177"/>
    </location>
    <ligand>
        <name>[4Fe-4S] cluster</name>
        <dbReference type="ChEBI" id="CHEBI:49883"/>
    </ligand>
</feature>
<dbReference type="InterPro" id="IPR051454">
    <property type="entry name" value="RNA/ubiquinone_mod_enzymes"/>
</dbReference>
<proteinExistence type="inferred from homology"/>
<keyword evidence="1" id="KW-0831">Ubiquinone biosynthesis</keyword>
<dbReference type="GO" id="GO:0006744">
    <property type="term" value="P:ubiquinone biosynthetic process"/>
    <property type="evidence" value="ECO:0007669"/>
    <property type="project" value="UniProtKB-UniRule"/>
</dbReference>
<comment type="pathway">
    <text evidence="1">Cofactor biosynthesis; ubiquinone biosynthesis.</text>
</comment>
<dbReference type="HAMAP" id="MF_02233">
    <property type="entry name" value="UbiV"/>
    <property type="match status" value="1"/>
</dbReference>
<dbReference type="EMBL" id="LANI01000023">
    <property type="protein sequence ID" value="KKJ76012.1"/>
    <property type="molecule type" value="Genomic_DNA"/>
</dbReference>
<dbReference type="GO" id="GO:0008233">
    <property type="term" value="F:peptidase activity"/>
    <property type="evidence" value="ECO:0007669"/>
    <property type="project" value="UniProtKB-KW"/>
</dbReference>
<keyword evidence="1" id="KW-0004">4Fe-4S</keyword>
<keyword evidence="2" id="KW-0378">Hydrolase</keyword>
<name>A0A0M2R291_9PROT</name>
<dbReference type="Proteomes" id="UP000034491">
    <property type="component" value="Unassembled WGS sequence"/>
</dbReference>
<comment type="subunit">
    <text evidence="1">Forms a heterodimer with UbiU.</text>
</comment>
<dbReference type="UniPathway" id="UPA00232"/>
<feature type="binding site" evidence="1">
    <location>
        <position position="190"/>
    </location>
    <ligand>
        <name>[4Fe-4S] cluster</name>
        <dbReference type="ChEBI" id="CHEBI:49883"/>
    </ligand>
</feature>
<evidence type="ECO:0000313" key="3">
    <source>
        <dbReference type="Proteomes" id="UP000034491"/>
    </source>
</evidence>